<protein>
    <submittedName>
        <fullName evidence="2">Uncharacterized protein</fullName>
    </submittedName>
</protein>
<keyword evidence="1" id="KW-0175">Coiled coil</keyword>
<feature type="coiled-coil region" evidence="1">
    <location>
        <begin position="44"/>
        <end position="71"/>
    </location>
</feature>
<sequence>MVVLFPGTKDQSWRWQTTNQDYGRFYLALSSEALGVHCRHNELHAECNKKCEALSRQLYELKSELERLRIGERIHSPRQGCRSPSNHNGDCNFAARARVPCDDMFHTTHDIDYNGGCRTEPQILDDHLKADHPRLTRKVQPVNSLGTSCFQKESGR</sequence>
<dbReference type="Proteomes" id="UP000244005">
    <property type="component" value="Unassembled WGS sequence"/>
</dbReference>
<keyword evidence="3" id="KW-1185">Reference proteome</keyword>
<reference evidence="3" key="1">
    <citation type="journal article" date="2017" name="Cell">
        <title>Insights into land plant evolution garnered from the Marchantia polymorpha genome.</title>
        <authorList>
            <person name="Bowman J.L."/>
            <person name="Kohchi T."/>
            <person name="Yamato K.T."/>
            <person name="Jenkins J."/>
            <person name="Shu S."/>
            <person name="Ishizaki K."/>
            <person name="Yamaoka S."/>
            <person name="Nishihama R."/>
            <person name="Nakamura Y."/>
            <person name="Berger F."/>
            <person name="Adam C."/>
            <person name="Aki S.S."/>
            <person name="Althoff F."/>
            <person name="Araki T."/>
            <person name="Arteaga-Vazquez M.A."/>
            <person name="Balasubrmanian S."/>
            <person name="Barry K."/>
            <person name="Bauer D."/>
            <person name="Boehm C.R."/>
            <person name="Briginshaw L."/>
            <person name="Caballero-Perez J."/>
            <person name="Catarino B."/>
            <person name="Chen F."/>
            <person name="Chiyoda S."/>
            <person name="Chovatia M."/>
            <person name="Davies K.M."/>
            <person name="Delmans M."/>
            <person name="Demura T."/>
            <person name="Dierschke T."/>
            <person name="Dolan L."/>
            <person name="Dorantes-Acosta A.E."/>
            <person name="Eklund D.M."/>
            <person name="Florent S.N."/>
            <person name="Flores-Sandoval E."/>
            <person name="Fujiyama A."/>
            <person name="Fukuzawa H."/>
            <person name="Galik B."/>
            <person name="Grimanelli D."/>
            <person name="Grimwood J."/>
            <person name="Grossniklaus U."/>
            <person name="Hamada T."/>
            <person name="Haseloff J."/>
            <person name="Hetherington A.J."/>
            <person name="Higo A."/>
            <person name="Hirakawa Y."/>
            <person name="Hundley H.N."/>
            <person name="Ikeda Y."/>
            <person name="Inoue K."/>
            <person name="Inoue S.I."/>
            <person name="Ishida S."/>
            <person name="Jia Q."/>
            <person name="Kakita M."/>
            <person name="Kanazawa T."/>
            <person name="Kawai Y."/>
            <person name="Kawashima T."/>
            <person name="Kennedy M."/>
            <person name="Kinose K."/>
            <person name="Kinoshita T."/>
            <person name="Kohara Y."/>
            <person name="Koide E."/>
            <person name="Komatsu K."/>
            <person name="Kopischke S."/>
            <person name="Kubo M."/>
            <person name="Kyozuka J."/>
            <person name="Lagercrantz U."/>
            <person name="Lin S.S."/>
            <person name="Lindquist E."/>
            <person name="Lipzen A.M."/>
            <person name="Lu C.W."/>
            <person name="De Luna E."/>
            <person name="Martienssen R.A."/>
            <person name="Minamino N."/>
            <person name="Mizutani M."/>
            <person name="Mizutani M."/>
            <person name="Mochizuki N."/>
            <person name="Monte I."/>
            <person name="Mosher R."/>
            <person name="Nagasaki H."/>
            <person name="Nakagami H."/>
            <person name="Naramoto S."/>
            <person name="Nishitani K."/>
            <person name="Ohtani M."/>
            <person name="Okamoto T."/>
            <person name="Okumura M."/>
            <person name="Phillips J."/>
            <person name="Pollak B."/>
            <person name="Reinders A."/>
            <person name="Rovekamp M."/>
            <person name="Sano R."/>
            <person name="Sawa S."/>
            <person name="Schmid M.W."/>
            <person name="Shirakawa M."/>
            <person name="Solano R."/>
            <person name="Spunde A."/>
            <person name="Suetsugu N."/>
            <person name="Sugano S."/>
            <person name="Sugiyama A."/>
            <person name="Sun R."/>
            <person name="Suzuki Y."/>
            <person name="Takenaka M."/>
            <person name="Takezawa D."/>
            <person name="Tomogane H."/>
            <person name="Tsuzuki M."/>
            <person name="Ueda T."/>
            <person name="Umeda M."/>
            <person name="Ward J.M."/>
            <person name="Watanabe Y."/>
            <person name="Yazaki K."/>
            <person name="Yokoyama R."/>
            <person name="Yoshitake Y."/>
            <person name="Yotsui I."/>
            <person name="Zachgo S."/>
            <person name="Schmutz J."/>
        </authorList>
    </citation>
    <scope>NUCLEOTIDE SEQUENCE [LARGE SCALE GENOMIC DNA]</scope>
    <source>
        <strain evidence="3">Tak-1</strain>
    </source>
</reference>
<dbReference type="Gramene" id="Mp5g03160.1">
    <property type="protein sequence ID" value="Mp5g03160.1.cds"/>
    <property type="gene ID" value="Mp5g03160"/>
</dbReference>
<accession>A0A2R6W996</accession>
<name>A0A2R6W996_MARPO</name>
<proteinExistence type="predicted"/>
<evidence type="ECO:0000313" key="3">
    <source>
        <dbReference type="Proteomes" id="UP000244005"/>
    </source>
</evidence>
<evidence type="ECO:0000256" key="1">
    <source>
        <dbReference type="SAM" id="Coils"/>
    </source>
</evidence>
<dbReference type="AlphaFoldDB" id="A0A2R6W996"/>
<evidence type="ECO:0000313" key="2">
    <source>
        <dbReference type="EMBL" id="PTQ30430.1"/>
    </source>
</evidence>
<gene>
    <name evidence="2" type="ORF">MARPO_0124s0007</name>
</gene>
<organism evidence="2 3">
    <name type="scientific">Marchantia polymorpha</name>
    <name type="common">Common liverwort</name>
    <name type="synonym">Marchantia aquatica</name>
    <dbReference type="NCBI Taxonomy" id="3197"/>
    <lineage>
        <taxon>Eukaryota</taxon>
        <taxon>Viridiplantae</taxon>
        <taxon>Streptophyta</taxon>
        <taxon>Embryophyta</taxon>
        <taxon>Marchantiophyta</taxon>
        <taxon>Marchantiopsida</taxon>
        <taxon>Marchantiidae</taxon>
        <taxon>Marchantiales</taxon>
        <taxon>Marchantiaceae</taxon>
        <taxon>Marchantia</taxon>
    </lineage>
</organism>
<dbReference type="EMBL" id="KZ772796">
    <property type="protein sequence ID" value="PTQ30430.1"/>
    <property type="molecule type" value="Genomic_DNA"/>
</dbReference>
<dbReference type="OrthoDB" id="1897936at2759"/>